<feature type="region of interest" description="Disordered" evidence="8">
    <location>
        <begin position="1"/>
        <end position="22"/>
    </location>
</feature>
<dbReference type="GO" id="GO:0005634">
    <property type="term" value="C:nucleus"/>
    <property type="evidence" value="ECO:0007669"/>
    <property type="project" value="UniProtKB-SubCell"/>
</dbReference>
<comment type="subcellular location">
    <subcellularLocation>
        <location evidence="1">Nucleus</location>
    </subcellularLocation>
</comment>
<keyword evidence="7" id="KW-0539">Nucleus</keyword>
<keyword evidence="4" id="KW-0862">Zinc</keyword>
<sequence>MSSKRTSARAAKTNPWGEHFLTTNPKSPLVHVDLVKLLADPRAWTCLDEEEKQEIISLLPDHVHPNPDPDPEDPDTKIPPLPESFLRYDNNWRSGIRQFQVDLECGRHDPEWIRQAAQAMEERADGKFDKFKEEQFEEFWGQRQKLDWRAVAGESSTVKLANLIQHEFIKRGDVWRYCRIVGKKKTCEKIVIEKEVKVLDIKNLTLTFAVPPGRRVFLCNTYEDSISNTQTLTNANLLDNTLAAGFDCQLESVNGVIEDDNSAEKNDSYMDVDESSVVDEHHEGPMIEVSLLPSGNGLDASALQHTRDGDPDTNNTADDGSRADDEKCPSEFKRKLSAVSIPGSSPPPESCVSASASAPPDDDQQLQDVIIPNVTGPAALAGKILKIDGRAPKPPAYNAWKAFRCYRNNQDIGSLWELRQAWFLKHK</sequence>
<feature type="region of interest" description="Disordered" evidence="8">
    <location>
        <begin position="292"/>
        <end position="362"/>
    </location>
</feature>
<evidence type="ECO:0000256" key="2">
    <source>
        <dbReference type="ARBA" id="ARBA00022723"/>
    </source>
</evidence>
<dbReference type="Pfam" id="PF13919">
    <property type="entry name" value="ASXH"/>
    <property type="match status" value="1"/>
</dbReference>
<keyword evidence="2" id="KW-0479">Metal-binding</keyword>
<evidence type="ECO:0000259" key="9">
    <source>
        <dbReference type="PROSITE" id="PS51916"/>
    </source>
</evidence>
<keyword evidence="5" id="KW-0805">Transcription regulation</keyword>
<dbReference type="PROSITE" id="PS51916">
    <property type="entry name" value="DEUBAD"/>
    <property type="match status" value="1"/>
</dbReference>
<dbReference type="InterPro" id="IPR044867">
    <property type="entry name" value="DEUBAD_dom"/>
</dbReference>
<evidence type="ECO:0000256" key="6">
    <source>
        <dbReference type="ARBA" id="ARBA00023163"/>
    </source>
</evidence>
<comment type="caution">
    <text evidence="10">The sequence shown here is derived from an EMBL/GenBank/DDBJ whole genome shotgun (WGS) entry which is preliminary data.</text>
</comment>
<dbReference type="AlphaFoldDB" id="A0A232M5D7"/>
<evidence type="ECO:0000313" key="11">
    <source>
        <dbReference type="Proteomes" id="UP000243515"/>
    </source>
</evidence>
<organism evidence="10 11">
    <name type="scientific">Elaphomyces granulatus</name>
    <dbReference type="NCBI Taxonomy" id="519963"/>
    <lineage>
        <taxon>Eukaryota</taxon>
        <taxon>Fungi</taxon>
        <taxon>Dikarya</taxon>
        <taxon>Ascomycota</taxon>
        <taxon>Pezizomycotina</taxon>
        <taxon>Eurotiomycetes</taxon>
        <taxon>Eurotiomycetidae</taxon>
        <taxon>Eurotiales</taxon>
        <taxon>Elaphomycetaceae</taxon>
        <taxon>Elaphomyces</taxon>
    </lineage>
</organism>
<evidence type="ECO:0000256" key="7">
    <source>
        <dbReference type="ARBA" id="ARBA00023242"/>
    </source>
</evidence>
<keyword evidence="6" id="KW-0804">Transcription</keyword>
<gene>
    <name evidence="10" type="ORF">Egran_00593</name>
</gene>
<feature type="region of interest" description="Disordered" evidence="8">
    <location>
        <begin position="257"/>
        <end position="279"/>
    </location>
</feature>
<keyword evidence="11" id="KW-1185">Reference proteome</keyword>
<accession>A0A232M5D7</accession>
<proteinExistence type="predicted"/>
<keyword evidence="3" id="KW-0863">Zinc-finger</keyword>
<protein>
    <recommendedName>
        <fullName evidence="9">DEUBAD domain-containing protein</fullName>
    </recommendedName>
</protein>
<evidence type="ECO:0000256" key="4">
    <source>
        <dbReference type="ARBA" id="ARBA00022833"/>
    </source>
</evidence>
<dbReference type="InterPro" id="IPR028020">
    <property type="entry name" value="ASX_DEUBAD_dom"/>
</dbReference>
<name>A0A232M5D7_9EURO</name>
<feature type="compositionally biased region" description="Basic and acidic residues" evidence="8">
    <location>
        <begin position="319"/>
        <end position="334"/>
    </location>
</feature>
<dbReference type="Proteomes" id="UP000243515">
    <property type="component" value="Unassembled WGS sequence"/>
</dbReference>
<evidence type="ECO:0000256" key="5">
    <source>
        <dbReference type="ARBA" id="ARBA00023015"/>
    </source>
</evidence>
<evidence type="ECO:0000313" key="10">
    <source>
        <dbReference type="EMBL" id="OXV11650.1"/>
    </source>
</evidence>
<dbReference type="EMBL" id="NPHW01002370">
    <property type="protein sequence ID" value="OXV11650.1"/>
    <property type="molecule type" value="Genomic_DNA"/>
</dbReference>
<feature type="domain" description="DEUBAD" evidence="9">
    <location>
        <begin position="25"/>
        <end position="145"/>
    </location>
</feature>
<evidence type="ECO:0000256" key="1">
    <source>
        <dbReference type="ARBA" id="ARBA00004123"/>
    </source>
</evidence>
<dbReference type="OrthoDB" id="2289918at2759"/>
<reference evidence="10 11" key="1">
    <citation type="journal article" date="2015" name="Environ. Microbiol.">
        <title>Metagenome sequence of Elaphomyces granulatus from sporocarp tissue reveals Ascomycota ectomycorrhizal fingerprints of genome expansion and a Proteobacteria-rich microbiome.</title>
        <authorList>
            <person name="Quandt C.A."/>
            <person name="Kohler A."/>
            <person name="Hesse C.N."/>
            <person name="Sharpton T.J."/>
            <person name="Martin F."/>
            <person name="Spatafora J.W."/>
        </authorList>
    </citation>
    <scope>NUCLEOTIDE SEQUENCE [LARGE SCALE GENOMIC DNA]</scope>
    <source>
        <strain evidence="10 11">OSC145934</strain>
    </source>
</reference>
<evidence type="ECO:0000256" key="8">
    <source>
        <dbReference type="SAM" id="MobiDB-lite"/>
    </source>
</evidence>
<dbReference type="GO" id="GO:0008270">
    <property type="term" value="F:zinc ion binding"/>
    <property type="evidence" value="ECO:0007669"/>
    <property type="project" value="UniProtKB-KW"/>
</dbReference>
<evidence type="ECO:0000256" key="3">
    <source>
        <dbReference type="ARBA" id="ARBA00022771"/>
    </source>
</evidence>